<keyword evidence="1" id="KW-1133">Transmembrane helix</keyword>
<protein>
    <recommendedName>
        <fullName evidence="4">Secreted protein</fullName>
    </recommendedName>
</protein>
<gene>
    <name evidence="2" type="ORF">POL58_37205</name>
</gene>
<dbReference type="EMBL" id="JAQNDN010000022">
    <property type="protein sequence ID" value="MDC0673443.1"/>
    <property type="molecule type" value="Genomic_DNA"/>
</dbReference>
<keyword evidence="3" id="KW-1185">Reference proteome</keyword>
<keyword evidence="1" id="KW-0812">Transmembrane</keyword>
<dbReference type="RefSeq" id="WP_272006476.1">
    <property type="nucleotide sequence ID" value="NZ_JAQNDN010000022.1"/>
</dbReference>
<name>A0ABT5BID8_9BACT</name>
<evidence type="ECO:0008006" key="4">
    <source>
        <dbReference type="Google" id="ProtNLM"/>
    </source>
</evidence>
<organism evidence="2 3">
    <name type="scientific">Nannocystis radixulma</name>
    <dbReference type="NCBI Taxonomy" id="2995305"/>
    <lineage>
        <taxon>Bacteria</taxon>
        <taxon>Pseudomonadati</taxon>
        <taxon>Myxococcota</taxon>
        <taxon>Polyangia</taxon>
        <taxon>Nannocystales</taxon>
        <taxon>Nannocystaceae</taxon>
        <taxon>Nannocystis</taxon>
    </lineage>
</organism>
<keyword evidence="1" id="KW-0472">Membrane</keyword>
<reference evidence="2 3" key="1">
    <citation type="submission" date="2022-11" db="EMBL/GenBank/DDBJ databases">
        <title>Minimal conservation of predation-associated metabolite biosynthetic gene clusters underscores biosynthetic potential of Myxococcota including descriptions for ten novel species: Archangium lansinium sp. nov., Myxococcus landrumus sp. nov., Nannocystis bai.</title>
        <authorList>
            <person name="Ahearne A."/>
            <person name="Stevens C."/>
            <person name="Dowd S."/>
        </authorList>
    </citation>
    <scope>NUCLEOTIDE SEQUENCE [LARGE SCALE GENOMIC DNA]</scope>
    <source>
        <strain evidence="2 3">NCELM</strain>
    </source>
</reference>
<sequence length="99" mass="10368">MLVLDSSVPVLVLVALVVPVLISVLETGMNPVVVESPVVASVGPVVVGVASAPVEESMAVLVPALPPFSRYKLLHPHPREKTIVTHLLVMANPSLSLSF</sequence>
<proteinExistence type="predicted"/>
<evidence type="ECO:0000313" key="2">
    <source>
        <dbReference type="EMBL" id="MDC0673443.1"/>
    </source>
</evidence>
<evidence type="ECO:0000256" key="1">
    <source>
        <dbReference type="SAM" id="Phobius"/>
    </source>
</evidence>
<evidence type="ECO:0000313" key="3">
    <source>
        <dbReference type="Proteomes" id="UP001217838"/>
    </source>
</evidence>
<dbReference type="Proteomes" id="UP001217838">
    <property type="component" value="Unassembled WGS sequence"/>
</dbReference>
<comment type="caution">
    <text evidence="2">The sequence shown here is derived from an EMBL/GenBank/DDBJ whole genome shotgun (WGS) entry which is preliminary data.</text>
</comment>
<feature type="transmembrane region" description="Helical" evidence="1">
    <location>
        <begin position="6"/>
        <end position="25"/>
    </location>
</feature>
<accession>A0ABT5BID8</accession>